<dbReference type="Pfam" id="PF13359">
    <property type="entry name" value="DDE_Tnp_4"/>
    <property type="match status" value="1"/>
</dbReference>
<reference evidence="9" key="1">
    <citation type="submission" date="2016-04" db="EMBL/GenBank/DDBJ databases">
        <authorList>
            <person name="Nguyen H.D."/>
            <person name="Kesanakurti P."/>
            <person name="Cullis J."/>
            <person name="Levesque C.A."/>
            <person name="Hambleton S."/>
        </authorList>
    </citation>
    <scope>NUCLEOTIDE SEQUENCE</scope>
    <source>
        <strain evidence="9">DAOMC 238032</strain>
    </source>
</reference>
<dbReference type="InterPro" id="IPR027806">
    <property type="entry name" value="HARBI1_dom"/>
</dbReference>
<organism evidence="9 10">
    <name type="scientific">Tilletia caries</name>
    <name type="common">wheat bunt fungus</name>
    <dbReference type="NCBI Taxonomy" id="13290"/>
    <lineage>
        <taxon>Eukaryota</taxon>
        <taxon>Fungi</taxon>
        <taxon>Dikarya</taxon>
        <taxon>Basidiomycota</taxon>
        <taxon>Ustilaginomycotina</taxon>
        <taxon>Exobasidiomycetes</taxon>
        <taxon>Tilletiales</taxon>
        <taxon>Tilletiaceae</taxon>
        <taxon>Tilletia</taxon>
    </lineage>
</organism>
<evidence type="ECO:0000256" key="7">
    <source>
        <dbReference type="ARBA" id="ARBA00023242"/>
    </source>
</evidence>
<evidence type="ECO:0000256" key="4">
    <source>
        <dbReference type="ARBA" id="ARBA00022722"/>
    </source>
</evidence>
<comment type="caution">
    <text evidence="9">The sequence shown here is derived from an EMBL/GenBank/DDBJ whole genome shotgun (WGS) entry which is preliminary data.</text>
</comment>
<dbReference type="GO" id="GO:0004518">
    <property type="term" value="F:nuclease activity"/>
    <property type="evidence" value="ECO:0007669"/>
    <property type="project" value="UniProtKB-KW"/>
</dbReference>
<evidence type="ECO:0000256" key="1">
    <source>
        <dbReference type="ARBA" id="ARBA00001968"/>
    </source>
</evidence>
<reference evidence="9" key="2">
    <citation type="journal article" date="2019" name="IMA Fungus">
        <title>Genome sequencing and comparison of five Tilletia species to identify candidate genes for the detection of regulated species infecting wheat.</title>
        <authorList>
            <person name="Nguyen H.D.T."/>
            <person name="Sultana T."/>
            <person name="Kesanakurti P."/>
            <person name="Hambleton S."/>
        </authorList>
    </citation>
    <scope>NUCLEOTIDE SEQUENCE</scope>
    <source>
        <strain evidence="9">DAOMC 238032</strain>
    </source>
</reference>
<sequence length="291" mass="33320">MSRFATSCRQAADVFGHSPVTIGRSFKIVIRALLDPQLYQKYISLPSRLQEVPTRIKEDPALYPFFKTVIGAIDGSHVPAHAPVHMRDRFWNRKGYTSFNVLAACDFDMKIMYILSGWEGSTSDSFLWKKALGSGLRLRGKERLLGDAGFPLSQRLLIPYRGVRYHLKEFGTGMQRPRNAKELYNRRHAGARNVVERTFGVLQARFRVLVAGCNFDIQTQADVFPALALVHNVIREHDPTEDLDAHSQGQERRDQGQQRGDQHTQTAEARRAAIYRNCISNKMWQKYRTQI</sequence>
<evidence type="ECO:0000313" key="10">
    <source>
        <dbReference type="Proteomes" id="UP000077671"/>
    </source>
</evidence>
<proteinExistence type="inferred from homology"/>
<dbReference type="Proteomes" id="UP000077671">
    <property type="component" value="Unassembled WGS sequence"/>
</dbReference>
<dbReference type="InterPro" id="IPR045249">
    <property type="entry name" value="HARBI1-like"/>
</dbReference>
<dbReference type="EMBL" id="LWDD02002125">
    <property type="protein sequence ID" value="KAE8242820.1"/>
    <property type="molecule type" value="Genomic_DNA"/>
</dbReference>
<keyword evidence="4" id="KW-0540">Nuclease</keyword>
<feature type="region of interest" description="Disordered" evidence="8">
    <location>
        <begin position="240"/>
        <end position="267"/>
    </location>
</feature>
<evidence type="ECO:0000256" key="6">
    <source>
        <dbReference type="ARBA" id="ARBA00022801"/>
    </source>
</evidence>
<evidence type="ECO:0000256" key="2">
    <source>
        <dbReference type="ARBA" id="ARBA00004123"/>
    </source>
</evidence>
<evidence type="ECO:0000256" key="5">
    <source>
        <dbReference type="ARBA" id="ARBA00022723"/>
    </source>
</evidence>
<dbReference type="GO" id="GO:0005634">
    <property type="term" value="C:nucleus"/>
    <property type="evidence" value="ECO:0007669"/>
    <property type="project" value="UniProtKB-SubCell"/>
</dbReference>
<comment type="similarity">
    <text evidence="3">Belongs to the HARBI1 family.</text>
</comment>
<protein>
    <submittedName>
        <fullName evidence="9">Uncharacterized protein</fullName>
    </submittedName>
</protein>
<comment type="cofactor">
    <cofactor evidence="1">
        <name>a divalent metal cation</name>
        <dbReference type="ChEBI" id="CHEBI:60240"/>
    </cofactor>
</comment>
<name>A0A177U6Z0_9BASI</name>
<dbReference type="PANTHER" id="PTHR22930:SF221">
    <property type="entry name" value="NUCLEASE HARBI1"/>
    <property type="match status" value="1"/>
</dbReference>
<dbReference type="GO" id="GO:0016787">
    <property type="term" value="F:hydrolase activity"/>
    <property type="evidence" value="ECO:0007669"/>
    <property type="project" value="UniProtKB-KW"/>
</dbReference>
<keyword evidence="6" id="KW-0378">Hydrolase</keyword>
<gene>
    <name evidence="9" type="ORF">A4X03_0g7959</name>
</gene>
<feature type="compositionally biased region" description="Basic and acidic residues" evidence="8">
    <location>
        <begin position="240"/>
        <end position="262"/>
    </location>
</feature>
<keyword evidence="5" id="KW-0479">Metal-binding</keyword>
<evidence type="ECO:0000256" key="8">
    <source>
        <dbReference type="SAM" id="MobiDB-lite"/>
    </source>
</evidence>
<comment type="subcellular location">
    <subcellularLocation>
        <location evidence="2">Nucleus</location>
    </subcellularLocation>
</comment>
<evidence type="ECO:0000313" key="9">
    <source>
        <dbReference type="EMBL" id="KAE8242820.1"/>
    </source>
</evidence>
<keyword evidence="7" id="KW-0539">Nucleus</keyword>
<dbReference type="AlphaFoldDB" id="A0A177U6Z0"/>
<evidence type="ECO:0000256" key="3">
    <source>
        <dbReference type="ARBA" id="ARBA00006958"/>
    </source>
</evidence>
<dbReference type="PANTHER" id="PTHR22930">
    <property type="match status" value="1"/>
</dbReference>
<dbReference type="GO" id="GO:0046872">
    <property type="term" value="F:metal ion binding"/>
    <property type="evidence" value="ECO:0007669"/>
    <property type="project" value="UniProtKB-KW"/>
</dbReference>
<accession>A0A177U6Z0</accession>